<sequence>MATPISMTIQELDGLWVMDKNLTSELDPMMKMQGIPWPLRKAICLTNIRLRISTYTAKDIDINIDAHPEPVKVIDVLQTTTGNLAGTNEVRTMNWALQKHKDYIFGTVKSWSRFIDGARDMKGNMRPDVEVQTEVTDNSITKFLRGEILPDGITRCEGFLVEPGGGDGFSRGCWVQTFARGVDTGWTAEQIWGFENINGKRYYTRRVVIANVEGGFRLGRLVYSFMGQNPIDTA</sequence>
<dbReference type="InterPro" id="IPR053037">
    <property type="entry name" value="Pericyclase_pydY-like"/>
</dbReference>
<keyword evidence="2" id="KW-1185">Reference proteome</keyword>
<accession>A0AAD6I1H2</accession>
<gene>
    <name evidence="1" type="ORF">N7460_011296</name>
</gene>
<name>A0AAD6I1H2_PENCN</name>
<dbReference type="AlphaFoldDB" id="A0AAD6I1H2"/>
<evidence type="ECO:0000313" key="1">
    <source>
        <dbReference type="EMBL" id="KAJ6026479.1"/>
    </source>
</evidence>
<dbReference type="PANTHER" id="PTHR38115:SF1">
    <property type="entry name" value="LIPOCALIN-LIKE DOMAIN-CONTAINING PROTEIN"/>
    <property type="match status" value="1"/>
</dbReference>
<reference evidence="1" key="2">
    <citation type="submission" date="2023-01" db="EMBL/GenBank/DDBJ databases">
        <authorList>
            <person name="Petersen C."/>
        </authorList>
    </citation>
    <scope>NUCLEOTIDE SEQUENCE</scope>
    <source>
        <strain evidence="1">IBT 15450</strain>
    </source>
</reference>
<dbReference type="PANTHER" id="PTHR38115">
    <property type="entry name" value="LIPOCALIN-LIKE DOMAIN-CONTAINING PROTEIN"/>
    <property type="match status" value="1"/>
</dbReference>
<dbReference type="EMBL" id="JAQJZL010000015">
    <property type="protein sequence ID" value="KAJ6026479.1"/>
    <property type="molecule type" value="Genomic_DNA"/>
</dbReference>
<evidence type="ECO:0000313" key="2">
    <source>
        <dbReference type="Proteomes" id="UP001219568"/>
    </source>
</evidence>
<protein>
    <submittedName>
        <fullName evidence="1">Uncharacterized protein</fullName>
    </submittedName>
</protein>
<organism evidence="1 2">
    <name type="scientific">Penicillium canescens</name>
    <dbReference type="NCBI Taxonomy" id="5083"/>
    <lineage>
        <taxon>Eukaryota</taxon>
        <taxon>Fungi</taxon>
        <taxon>Dikarya</taxon>
        <taxon>Ascomycota</taxon>
        <taxon>Pezizomycotina</taxon>
        <taxon>Eurotiomycetes</taxon>
        <taxon>Eurotiomycetidae</taxon>
        <taxon>Eurotiales</taxon>
        <taxon>Aspergillaceae</taxon>
        <taxon>Penicillium</taxon>
    </lineage>
</organism>
<reference evidence="1" key="1">
    <citation type="journal article" date="2023" name="IMA Fungus">
        <title>Comparative genomic study of the Penicillium genus elucidates a diverse pangenome and 15 lateral gene transfer events.</title>
        <authorList>
            <person name="Petersen C."/>
            <person name="Sorensen T."/>
            <person name="Nielsen M.R."/>
            <person name="Sondergaard T.E."/>
            <person name="Sorensen J.L."/>
            <person name="Fitzpatrick D.A."/>
            <person name="Frisvad J.C."/>
            <person name="Nielsen K.L."/>
        </authorList>
    </citation>
    <scope>NUCLEOTIDE SEQUENCE</scope>
    <source>
        <strain evidence="1">IBT 15450</strain>
    </source>
</reference>
<comment type="caution">
    <text evidence="1">The sequence shown here is derived from an EMBL/GenBank/DDBJ whole genome shotgun (WGS) entry which is preliminary data.</text>
</comment>
<dbReference type="Proteomes" id="UP001219568">
    <property type="component" value="Unassembled WGS sequence"/>
</dbReference>
<proteinExistence type="predicted"/>